<dbReference type="RefSeq" id="WP_051388431.1">
    <property type="nucleotide sequence ID" value="NZ_BAAACY010000027.1"/>
</dbReference>
<dbReference type="PANTHER" id="PTHR43227">
    <property type="entry name" value="BLL4140 PROTEIN"/>
    <property type="match status" value="1"/>
</dbReference>
<dbReference type="InterPro" id="IPR000515">
    <property type="entry name" value="MetI-like"/>
</dbReference>
<keyword evidence="10" id="KW-1185">Reference proteome</keyword>
<dbReference type="InterPro" id="IPR050809">
    <property type="entry name" value="UgpAE/MalFG_permease"/>
</dbReference>
<evidence type="ECO:0000256" key="1">
    <source>
        <dbReference type="ARBA" id="ARBA00004651"/>
    </source>
</evidence>
<evidence type="ECO:0000256" key="6">
    <source>
        <dbReference type="ARBA" id="ARBA00023136"/>
    </source>
</evidence>
<keyword evidence="3" id="KW-1003">Cell membrane</keyword>
<dbReference type="PANTHER" id="PTHR43227:SF11">
    <property type="entry name" value="BLL4140 PROTEIN"/>
    <property type="match status" value="1"/>
</dbReference>
<evidence type="ECO:0000256" key="7">
    <source>
        <dbReference type="RuleBase" id="RU363032"/>
    </source>
</evidence>
<keyword evidence="6 7" id="KW-0472">Membrane</keyword>
<gene>
    <name evidence="9" type="ORF">KCX74_06770</name>
</gene>
<dbReference type="InterPro" id="IPR035906">
    <property type="entry name" value="MetI-like_sf"/>
</dbReference>
<feature type="transmembrane region" description="Helical" evidence="7">
    <location>
        <begin position="116"/>
        <end position="137"/>
    </location>
</feature>
<evidence type="ECO:0000256" key="5">
    <source>
        <dbReference type="ARBA" id="ARBA00022989"/>
    </source>
</evidence>
<comment type="caution">
    <text evidence="9">The sequence shown here is derived from an EMBL/GenBank/DDBJ whole genome shotgun (WGS) entry which is preliminary data.</text>
</comment>
<evidence type="ECO:0000313" key="9">
    <source>
        <dbReference type="EMBL" id="MBR7795747.1"/>
    </source>
</evidence>
<sequence>MNKIAKQTISKHTKKRYIWAYLFILPQVIVFLGLSLYPIIMSYVYSFYDWSGIGPLTDFIGFDNYKNVFTEEKFWNAFKNTFIYTSGFTTISVSVALILALILNSPNLKGRTIYRTIYFLPVVTTTAIVGIIMKNIFGNQGLINQVLVMVGVIDQAIPWLVNPFTAMIVLIIVGSWKEIGIIMIYWLTGLQMIPKELYEAAKIDGAGHWQTLRYITLPMLAPVGATILLLTTVSSMRVFDLVKTLTNGGPFFSTETLELYIYRFAFASEGPSQVGYASTVGVILGMTVFIISLLLGWVVMKVNRHKNKNGLKVEVEK</sequence>
<dbReference type="GO" id="GO:0005886">
    <property type="term" value="C:plasma membrane"/>
    <property type="evidence" value="ECO:0007669"/>
    <property type="project" value="UniProtKB-SubCell"/>
</dbReference>
<evidence type="ECO:0000259" key="8">
    <source>
        <dbReference type="PROSITE" id="PS50928"/>
    </source>
</evidence>
<dbReference type="AlphaFoldDB" id="A0A941DUS9"/>
<keyword evidence="5 7" id="KW-1133">Transmembrane helix</keyword>
<protein>
    <submittedName>
        <fullName evidence="9">Sugar ABC transporter permease</fullName>
    </submittedName>
</protein>
<reference evidence="9" key="1">
    <citation type="submission" date="2021-04" db="EMBL/GenBank/DDBJ databases">
        <title>Isolation and polyphasic classification of algal microorganism.</title>
        <authorList>
            <person name="Wang S."/>
        </authorList>
    </citation>
    <scope>NUCLEOTIDE SEQUENCE</scope>
    <source>
        <strain evidence="9">720a</strain>
    </source>
</reference>
<evidence type="ECO:0000256" key="2">
    <source>
        <dbReference type="ARBA" id="ARBA00022448"/>
    </source>
</evidence>
<dbReference type="Gene3D" id="1.10.3720.10">
    <property type="entry name" value="MetI-like"/>
    <property type="match status" value="1"/>
</dbReference>
<feature type="domain" description="ABC transmembrane type-1" evidence="8">
    <location>
        <begin position="78"/>
        <end position="295"/>
    </location>
</feature>
<dbReference type="GO" id="GO:0055085">
    <property type="term" value="P:transmembrane transport"/>
    <property type="evidence" value="ECO:0007669"/>
    <property type="project" value="InterPro"/>
</dbReference>
<dbReference type="SUPFAM" id="SSF161098">
    <property type="entry name" value="MetI-like"/>
    <property type="match status" value="1"/>
</dbReference>
<feature type="transmembrane region" description="Helical" evidence="7">
    <location>
        <begin position="20"/>
        <end position="40"/>
    </location>
</feature>
<keyword evidence="4 7" id="KW-0812">Transmembrane</keyword>
<feature type="transmembrane region" description="Helical" evidence="7">
    <location>
        <begin position="82"/>
        <end position="104"/>
    </location>
</feature>
<evidence type="ECO:0000256" key="4">
    <source>
        <dbReference type="ARBA" id="ARBA00022692"/>
    </source>
</evidence>
<organism evidence="9 10">
    <name type="scientific">Virgibacillus salarius</name>
    <dbReference type="NCBI Taxonomy" id="447199"/>
    <lineage>
        <taxon>Bacteria</taxon>
        <taxon>Bacillati</taxon>
        <taxon>Bacillota</taxon>
        <taxon>Bacilli</taxon>
        <taxon>Bacillales</taxon>
        <taxon>Bacillaceae</taxon>
        <taxon>Virgibacillus</taxon>
    </lineage>
</organism>
<comment type="subcellular location">
    <subcellularLocation>
        <location evidence="1 7">Cell membrane</location>
        <topology evidence="1 7">Multi-pass membrane protein</topology>
    </subcellularLocation>
</comment>
<feature type="transmembrane region" description="Helical" evidence="7">
    <location>
        <begin position="219"/>
        <end position="239"/>
    </location>
</feature>
<accession>A0A941DUS9</accession>
<keyword evidence="2 7" id="KW-0813">Transport</keyword>
<dbReference type="PROSITE" id="PS50928">
    <property type="entry name" value="ABC_TM1"/>
    <property type="match status" value="1"/>
</dbReference>
<name>A0A941DUS9_9BACI</name>
<evidence type="ECO:0000313" key="10">
    <source>
        <dbReference type="Proteomes" id="UP000675284"/>
    </source>
</evidence>
<comment type="similarity">
    <text evidence="7">Belongs to the binding-protein-dependent transport system permease family.</text>
</comment>
<feature type="transmembrane region" description="Helical" evidence="7">
    <location>
        <begin position="276"/>
        <end position="299"/>
    </location>
</feature>
<proteinExistence type="inferred from homology"/>
<evidence type="ECO:0000256" key="3">
    <source>
        <dbReference type="ARBA" id="ARBA00022475"/>
    </source>
</evidence>
<dbReference type="Pfam" id="PF00528">
    <property type="entry name" value="BPD_transp_1"/>
    <property type="match status" value="1"/>
</dbReference>
<dbReference type="EMBL" id="JAGSOT010000015">
    <property type="protein sequence ID" value="MBR7795747.1"/>
    <property type="molecule type" value="Genomic_DNA"/>
</dbReference>
<dbReference type="CDD" id="cd06261">
    <property type="entry name" value="TM_PBP2"/>
    <property type="match status" value="1"/>
</dbReference>
<dbReference type="Proteomes" id="UP000675284">
    <property type="component" value="Unassembled WGS sequence"/>
</dbReference>